<evidence type="ECO:0000256" key="6">
    <source>
        <dbReference type="ARBA" id="ARBA00022777"/>
    </source>
</evidence>
<evidence type="ECO:0000313" key="10">
    <source>
        <dbReference type="Proteomes" id="UP000236447"/>
    </source>
</evidence>
<dbReference type="InterPro" id="IPR036890">
    <property type="entry name" value="HATPase_C_sf"/>
</dbReference>
<dbReference type="GO" id="GO:0005524">
    <property type="term" value="F:ATP binding"/>
    <property type="evidence" value="ECO:0007669"/>
    <property type="project" value="UniProtKB-KW"/>
</dbReference>
<feature type="domain" description="PAC" evidence="8">
    <location>
        <begin position="231"/>
        <end position="283"/>
    </location>
</feature>
<dbReference type="GO" id="GO:0032259">
    <property type="term" value="P:methylation"/>
    <property type="evidence" value="ECO:0007669"/>
    <property type="project" value="UniProtKB-KW"/>
</dbReference>
<geneLocation type="plasmid" evidence="10">
    <name>pp88_b</name>
</geneLocation>
<keyword evidence="6 9" id="KW-0418">Kinase</keyword>
<keyword evidence="7" id="KW-0067">ATP-binding</keyword>
<dbReference type="RefSeq" id="WP_102884523.1">
    <property type="nucleotide sequence ID" value="NZ_CP010727.1"/>
</dbReference>
<evidence type="ECO:0000256" key="5">
    <source>
        <dbReference type="ARBA" id="ARBA00022741"/>
    </source>
</evidence>
<dbReference type="EMBL" id="CP010727">
    <property type="protein sequence ID" value="AUR01359.1"/>
    <property type="molecule type" value="Genomic_DNA"/>
</dbReference>
<gene>
    <name evidence="9" type="ORF">PhaeoP88_04047</name>
</gene>
<evidence type="ECO:0000259" key="8">
    <source>
        <dbReference type="PROSITE" id="PS50113"/>
    </source>
</evidence>
<keyword evidence="3" id="KW-0597">Phosphoprotein</keyword>
<evidence type="ECO:0000256" key="4">
    <source>
        <dbReference type="ARBA" id="ARBA00022679"/>
    </source>
</evidence>
<dbReference type="InterPro" id="IPR013655">
    <property type="entry name" value="PAS_fold_3"/>
</dbReference>
<organism evidence="9 10">
    <name type="scientific">Phaeobacter inhibens</name>
    <dbReference type="NCBI Taxonomy" id="221822"/>
    <lineage>
        <taxon>Bacteria</taxon>
        <taxon>Pseudomonadati</taxon>
        <taxon>Pseudomonadota</taxon>
        <taxon>Alphaproteobacteria</taxon>
        <taxon>Rhodobacterales</taxon>
        <taxon>Roseobacteraceae</taxon>
        <taxon>Phaeobacter</taxon>
    </lineage>
</organism>
<evidence type="ECO:0000313" key="9">
    <source>
        <dbReference type="EMBL" id="AUR01359.1"/>
    </source>
</evidence>
<evidence type="ECO:0000256" key="7">
    <source>
        <dbReference type="ARBA" id="ARBA00022840"/>
    </source>
</evidence>
<comment type="catalytic activity">
    <reaction evidence="1">
        <text>ATP + protein L-histidine = ADP + protein N-phospho-L-histidine.</text>
        <dbReference type="EC" id="2.7.13.3"/>
    </reaction>
</comment>
<dbReference type="InterPro" id="IPR011495">
    <property type="entry name" value="Sig_transdc_His_kin_sub2_dim/P"/>
</dbReference>
<dbReference type="PANTHER" id="PTHR41523:SF8">
    <property type="entry name" value="ETHYLENE RESPONSE SENSOR PROTEIN"/>
    <property type="match status" value="1"/>
</dbReference>
<dbReference type="GO" id="GO:0004673">
    <property type="term" value="F:protein histidine kinase activity"/>
    <property type="evidence" value="ECO:0007669"/>
    <property type="project" value="UniProtKB-EC"/>
</dbReference>
<dbReference type="AlphaFoldDB" id="A0A2I7KFI7"/>
<reference evidence="9 10" key="1">
    <citation type="journal article" date="2017" name="Front. Microbiol.">
        <title>Phaeobacter piscinae sp. nov., a species of the Roseobacter group and potential aquaculture probiont.</title>
        <authorList>
            <person name="Sonnenschein E.C."/>
            <person name="Phippen C.B.W."/>
            <person name="Nielsen K.F."/>
            <person name="Mateiu R.V."/>
            <person name="Melchiorsen J."/>
            <person name="Gram L."/>
            <person name="Overmann J."/>
            <person name="Freese H.M."/>
        </authorList>
    </citation>
    <scope>NUCLEOTIDE SEQUENCE [LARGE SCALE GENOMIC DNA]</scope>
    <source>
        <strain evidence="9 10">P88</strain>
        <plasmid evidence="10">pp88_b</plasmid>
    </source>
</reference>
<keyword evidence="5" id="KW-0547">Nucleotide-binding</keyword>
<dbReference type="Proteomes" id="UP000236447">
    <property type="component" value="Plasmid pP88_b"/>
</dbReference>
<dbReference type="PROSITE" id="PS50113">
    <property type="entry name" value="PAC"/>
    <property type="match status" value="1"/>
</dbReference>
<dbReference type="Gene3D" id="3.30.450.20">
    <property type="entry name" value="PAS domain"/>
    <property type="match status" value="3"/>
</dbReference>
<keyword evidence="4 9" id="KW-0808">Transferase</keyword>
<dbReference type="Pfam" id="PF07568">
    <property type="entry name" value="HisKA_2"/>
    <property type="match status" value="1"/>
</dbReference>
<sequence>MAISKFGSTDEAIAGGAVDGLVFEALAQAPFAALLFGTDADLTLLWRNQAHAVMSDSAGRAVQHLPLFEAFPPSDDGEGAAAKAAIEHSVQRIKESRAAESLGPYRYDLRDHSGAYVEHHWEMNMCPVKQGGDVVAILQVAKDVTRDVLAARLSDSLKRTAQSTAAVSYFSYDRETDVFIRSPEVDAMFGFAEGEAGPNAQSFFARVHADDLPGVYEEVERVFKAPTGEIASFDYRVPLPDDGERFLRIRAEVATDPDDRREKLVGTFVDLTDLEENRQSLTRALELQKALVSEANHRIKNSLAIATAMLRLEQNELQRRETIDPAEAAAALASAGARIRAISDAHGLMQMDQHRTSVFLKSLVERLATYARQSAGISDDELSLTLPASDIALDSDTAITLGMILNEIVTNALKYGVERDTGTDIRLSVDLSDAEFTVVLENTKATDRRALDIPSTKLGSMLVAQLTDNLNGEIQSEETADAYRTKLTIPMSYIDGRR</sequence>
<dbReference type="GO" id="GO:0008168">
    <property type="term" value="F:methyltransferase activity"/>
    <property type="evidence" value="ECO:0007669"/>
    <property type="project" value="UniProtKB-KW"/>
</dbReference>
<reference evidence="9 10" key="2">
    <citation type="journal article" date="2017" name="Genome Biol. Evol.">
        <title>Trajectories and Drivers of Genome Evolution in Surface-Associated Marine Phaeobacter.</title>
        <authorList>
            <person name="Freese H.M."/>
            <person name="Sikorski J."/>
            <person name="Bunk B."/>
            <person name="Scheuner C."/>
            <person name="Meier-Kolthoff J.P."/>
            <person name="Sproer C."/>
            <person name="Gram L."/>
            <person name="Overmann J."/>
        </authorList>
    </citation>
    <scope>NUCLEOTIDE SEQUENCE [LARGE SCALE GENOMIC DNA]</scope>
    <source>
        <strain evidence="9 10">P88</strain>
        <plasmid evidence="10">pp88_b</plasmid>
    </source>
</reference>
<dbReference type="InterPro" id="IPR000700">
    <property type="entry name" value="PAS-assoc_C"/>
</dbReference>
<accession>A0A2I7KFI7</accession>
<keyword evidence="9" id="KW-0489">Methyltransferase</keyword>
<keyword evidence="9" id="KW-0614">Plasmid</keyword>
<dbReference type="SUPFAM" id="SSF55874">
    <property type="entry name" value="ATPase domain of HSP90 chaperone/DNA topoisomerase II/histidine kinase"/>
    <property type="match status" value="1"/>
</dbReference>
<dbReference type="Gene3D" id="3.30.565.10">
    <property type="entry name" value="Histidine kinase-like ATPase, C-terminal domain"/>
    <property type="match status" value="1"/>
</dbReference>
<evidence type="ECO:0000256" key="3">
    <source>
        <dbReference type="ARBA" id="ARBA00022553"/>
    </source>
</evidence>
<dbReference type="PANTHER" id="PTHR41523">
    <property type="entry name" value="TWO-COMPONENT SYSTEM SENSOR PROTEIN"/>
    <property type="match status" value="1"/>
</dbReference>
<evidence type="ECO:0000256" key="2">
    <source>
        <dbReference type="ARBA" id="ARBA00012438"/>
    </source>
</evidence>
<dbReference type="Pfam" id="PF08447">
    <property type="entry name" value="PAS_3"/>
    <property type="match status" value="1"/>
</dbReference>
<protein>
    <recommendedName>
        <fullName evidence="2">histidine kinase</fullName>
        <ecNumber evidence="2">2.7.13.3</ecNumber>
    </recommendedName>
</protein>
<proteinExistence type="predicted"/>
<dbReference type="InterPro" id="IPR035965">
    <property type="entry name" value="PAS-like_dom_sf"/>
</dbReference>
<name>A0A2I7KFI7_9RHOB</name>
<dbReference type="SUPFAM" id="SSF55785">
    <property type="entry name" value="PYP-like sensor domain (PAS domain)"/>
    <property type="match status" value="1"/>
</dbReference>
<dbReference type="EC" id="2.7.13.3" evidence="2"/>
<evidence type="ECO:0000256" key="1">
    <source>
        <dbReference type="ARBA" id="ARBA00000085"/>
    </source>
</evidence>